<dbReference type="Pfam" id="PF00497">
    <property type="entry name" value="SBP_bac_3"/>
    <property type="match status" value="1"/>
</dbReference>
<dbReference type="InterPro" id="IPR001638">
    <property type="entry name" value="Solute-binding_3/MltF_N"/>
</dbReference>
<comment type="caution">
    <text evidence="4">The sequence shown here is derived from an EMBL/GenBank/DDBJ whole genome shotgun (WGS) entry which is preliminary data.</text>
</comment>
<sequence length="223" mass="25800">MISPFAYSKETLKCATTHYPPYTIYDSKSGNFTGYDMDIINAFAKNLNTDISVTNLPWARLKLEIKKNNYDCFFSLANLVYREEYLDFTTVPTHVTKIAIFYPKNIEFESIDFSQKVIGVHRGINFHEDVTHPKNLQLAKFHKLQSNEVLFEMLKSKRVDLVLTSMKVGQYLLEKNNINDKFNMFEIEGYQLPVFIAFTKGKFDLEIFNSALESVIGKSKAKN</sequence>
<feature type="domain" description="Solute-binding protein family 3/N-terminal" evidence="3">
    <location>
        <begin position="11"/>
        <end position="220"/>
    </location>
</feature>
<dbReference type="SMART" id="SM00062">
    <property type="entry name" value="PBPb"/>
    <property type="match status" value="1"/>
</dbReference>
<keyword evidence="2" id="KW-0732">Signal</keyword>
<evidence type="ECO:0000256" key="1">
    <source>
        <dbReference type="ARBA" id="ARBA00010333"/>
    </source>
</evidence>
<reference evidence="5" key="1">
    <citation type="journal article" date="2019" name="Int. J. Syst. Evol. Microbiol.">
        <title>The Global Catalogue of Microorganisms (GCM) 10K type strain sequencing project: providing services to taxonomists for standard genome sequencing and annotation.</title>
        <authorList>
            <consortium name="The Broad Institute Genomics Platform"/>
            <consortium name="The Broad Institute Genome Sequencing Center for Infectious Disease"/>
            <person name="Wu L."/>
            <person name="Ma J."/>
        </authorList>
    </citation>
    <scope>NUCLEOTIDE SEQUENCE [LARGE SCALE GENOMIC DNA]</scope>
    <source>
        <strain evidence="5">CGMCC 1.15922</strain>
    </source>
</reference>
<dbReference type="PANTHER" id="PTHR35936:SF25">
    <property type="entry name" value="ABC TRANSPORTER SUBSTRATE-BINDING PROTEIN"/>
    <property type="match status" value="1"/>
</dbReference>
<accession>A0ABQ3ISI4</accession>
<evidence type="ECO:0000313" key="4">
    <source>
        <dbReference type="EMBL" id="GHE92428.1"/>
    </source>
</evidence>
<dbReference type="RefSeq" id="WP_189378364.1">
    <property type="nucleotide sequence ID" value="NZ_BNAH01000008.1"/>
</dbReference>
<dbReference type="PANTHER" id="PTHR35936">
    <property type="entry name" value="MEMBRANE-BOUND LYTIC MUREIN TRANSGLYCOSYLASE F"/>
    <property type="match status" value="1"/>
</dbReference>
<protein>
    <recommendedName>
        <fullName evidence="3">Solute-binding protein family 3/N-terminal domain-containing protein</fullName>
    </recommendedName>
</protein>
<comment type="similarity">
    <text evidence="1">Belongs to the bacterial solute-binding protein 3 family.</text>
</comment>
<name>A0ABQ3ISI4_9GAMM</name>
<evidence type="ECO:0000259" key="3">
    <source>
        <dbReference type="SMART" id="SM00062"/>
    </source>
</evidence>
<dbReference type="Gene3D" id="3.40.190.10">
    <property type="entry name" value="Periplasmic binding protein-like II"/>
    <property type="match status" value="2"/>
</dbReference>
<organism evidence="4 5">
    <name type="scientific">Thalassotalea profundi</name>
    <dbReference type="NCBI Taxonomy" id="2036687"/>
    <lineage>
        <taxon>Bacteria</taxon>
        <taxon>Pseudomonadati</taxon>
        <taxon>Pseudomonadota</taxon>
        <taxon>Gammaproteobacteria</taxon>
        <taxon>Alteromonadales</taxon>
        <taxon>Colwelliaceae</taxon>
        <taxon>Thalassotalea</taxon>
    </lineage>
</organism>
<dbReference type="Proteomes" id="UP000626370">
    <property type="component" value="Unassembled WGS sequence"/>
</dbReference>
<gene>
    <name evidence="4" type="ORF">GCM10011501_22460</name>
</gene>
<dbReference type="SUPFAM" id="SSF53850">
    <property type="entry name" value="Periplasmic binding protein-like II"/>
    <property type="match status" value="1"/>
</dbReference>
<evidence type="ECO:0000256" key="2">
    <source>
        <dbReference type="ARBA" id="ARBA00022729"/>
    </source>
</evidence>
<dbReference type="EMBL" id="BNAH01000008">
    <property type="protein sequence ID" value="GHE92428.1"/>
    <property type="molecule type" value="Genomic_DNA"/>
</dbReference>
<evidence type="ECO:0000313" key="5">
    <source>
        <dbReference type="Proteomes" id="UP000626370"/>
    </source>
</evidence>
<proteinExistence type="inferred from homology"/>
<keyword evidence="5" id="KW-1185">Reference proteome</keyword>